<dbReference type="EMBL" id="QKZU01000002">
    <property type="protein sequence ID" value="PZX60136.1"/>
    <property type="molecule type" value="Genomic_DNA"/>
</dbReference>
<dbReference type="Proteomes" id="UP000249115">
    <property type="component" value="Unassembled WGS sequence"/>
</dbReference>
<organism evidence="1 3">
    <name type="scientific">Algoriphagus ratkowskyi</name>
    <dbReference type="NCBI Taxonomy" id="57028"/>
    <lineage>
        <taxon>Bacteria</taxon>
        <taxon>Pseudomonadati</taxon>
        <taxon>Bacteroidota</taxon>
        <taxon>Cytophagia</taxon>
        <taxon>Cytophagales</taxon>
        <taxon>Cyclobacteriaceae</taxon>
        <taxon>Algoriphagus</taxon>
    </lineage>
</organism>
<evidence type="ECO:0000313" key="2">
    <source>
        <dbReference type="EMBL" id="TXD75679.1"/>
    </source>
</evidence>
<reference evidence="1 3" key="1">
    <citation type="submission" date="2018-06" db="EMBL/GenBank/DDBJ databases">
        <title>Genomic Encyclopedia of Archaeal and Bacterial Type Strains, Phase II (KMG-II): from individual species to whole genera.</title>
        <authorList>
            <person name="Goeker M."/>
        </authorList>
    </citation>
    <scope>NUCLEOTIDE SEQUENCE [LARGE SCALE GENOMIC DNA]</scope>
    <source>
        <strain evidence="1 3">DSM 22686</strain>
    </source>
</reference>
<dbReference type="SUPFAM" id="SSF82171">
    <property type="entry name" value="DPP6 N-terminal domain-like"/>
    <property type="match status" value="1"/>
</dbReference>
<evidence type="ECO:0000313" key="1">
    <source>
        <dbReference type="EMBL" id="PZX60136.1"/>
    </source>
</evidence>
<dbReference type="PROSITE" id="PS51257">
    <property type="entry name" value="PROKAR_LIPOPROTEIN"/>
    <property type="match status" value="1"/>
</dbReference>
<keyword evidence="4" id="KW-1185">Reference proteome</keyword>
<dbReference type="Pfam" id="PF15869">
    <property type="entry name" value="TolB_like"/>
    <property type="match status" value="1"/>
</dbReference>
<comment type="caution">
    <text evidence="1">The sequence shown here is derived from an EMBL/GenBank/DDBJ whole genome shotgun (WGS) entry which is preliminary data.</text>
</comment>
<evidence type="ECO:0000313" key="4">
    <source>
        <dbReference type="Proteomes" id="UP000321927"/>
    </source>
</evidence>
<dbReference type="OrthoDB" id="823984at2"/>
<dbReference type="EMBL" id="VORV01000021">
    <property type="protein sequence ID" value="TXD75679.1"/>
    <property type="molecule type" value="Genomic_DNA"/>
</dbReference>
<dbReference type="Proteomes" id="UP000321927">
    <property type="component" value="Unassembled WGS sequence"/>
</dbReference>
<gene>
    <name evidence="2" type="ORF">ESW18_19705</name>
    <name evidence="1" type="ORF">LV84_00405</name>
</gene>
<dbReference type="RefSeq" id="WP_086503199.1">
    <property type="nucleotide sequence ID" value="NZ_MSSV01000028.1"/>
</dbReference>
<name>A0A2W7RMC6_9BACT</name>
<accession>A0A2W7RMC6</accession>
<evidence type="ECO:0000313" key="3">
    <source>
        <dbReference type="Proteomes" id="UP000249115"/>
    </source>
</evidence>
<sequence length="340" mass="39353">MNKISLFIIISLVISCTNKQKEEFIQTQLLKNGKFLNSSHRINRLLDIHFIGNKYLINDPDGNYQFKIFDINNPEYELKIAKTGEGPCEFSFPTFSQILPNDTSTIGLYNSRLFMYREIKLLEDDYYCTSKEKQRIANNFYRVIKANDTILFGTGMFQKKYAVEYENLAEYQQLDINYPFTDPSSEVENFSITMSQQGQLFLRPDGKYILTTSQFSPTFDILEITKKDIKLKYRFEGWPPQFSGSDNPNVITASMSDSNKFGYISSSVSNQYIYLLFSGKNLSQSPYLSDIIQVLDWNGNKIKELIIPIKVNQIAVSPNDDFLITYHDDGKPNLTLYELE</sequence>
<reference evidence="2 4" key="2">
    <citation type="submission" date="2019-08" db="EMBL/GenBank/DDBJ databases">
        <title>Genome of Algoriphagus ratkowskyi IC026.</title>
        <authorList>
            <person name="Bowman J.P."/>
        </authorList>
    </citation>
    <scope>NUCLEOTIDE SEQUENCE [LARGE SCALE GENOMIC DNA]</scope>
    <source>
        <strain evidence="2 4">IC026</strain>
    </source>
</reference>
<dbReference type="AlphaFoldDB" id="A0A2W7RMC6"/>
<proteinExistence type="predicted"/>
<protein>
    <submittedName>
        <fullName evidence="1">TolB-like protein</fullName>
    </submittedName>
</protein>